<accession>A0AAN1UFZ1</accession>
<dbReference type="Proteomes" id="UP000263418">
    <property type="component" value="Chromosome 3"/>
</dbReference>
<organism evidence="1 2">
    <name type="scientific">Vibrio vulnificus</name>
    <dbReference type="NCBI Taxonomy" id="672"/>
    <lineage>
        <taxon>Bacteria</taxon>
        <taxon>Pseudomonadati</taxon>
        <taxon>Pseudomonadota</taxon>
        <taxon>Gammaproteobacteria</taxon>
        <taxon>Vibrionales</taxon>
        <taxon>Vibrionaceae</taxon>
        <taxon>Vibrio</taxon>
    </lineage>
</organism>
<reference evidence="1 2" key="1">
    <citation type="submission" date="2017-03" db="EMBL/GenBank/DDBJ databases">
        <title>Complete Genome Sequence of Vibrio vulnificus FORC_053.</title>
        <authorList>
            <consortium name="Food-borne Pathogen Omics Research Center"/>
            <person name="Chung H.Y."/>
            <person name="Na E.J."/>
            <person name="Song J.S."/>
            <person name="Kim H."/>
            <person name="Lee J.-H."/>
            <person name="Ryu S."/>
            <person name="Choi S.H."/>
        </authorList>
    </citation>
    <scope>NUCLEOTIDE SEQUENCE [LARGE SCALE GENOMIC DNA]</scope>
    <source>
        <strain evidence="1 2">FORC_053</strain>
    </source>
</reference>
<protein>
    <submittedName>
        <fullName evidence="1">Uncharacterized protein</fullName>
    </submittedName>
</protein>
<dbReference type="AlphaFoldDB" id="A0AAN1UFZ1"/>
<sequence>MKLNMIVNDEQDNTFVVIQNDNIENSLLKGDNTVSTNNDALKKLRLLNCNRNLVASTNIDVSTIDSTHFESLESLGVAMNELAVSQLSHKLKQFGENQDSIKGFVNKFEMCHRGTVPTICVVNRYVDVTVLSISDNNPDECHVTRFFKIGATWEHSFEVQSKSMHVAYPAMIQAQL</sequence>
<gene>
    <name evidence="1" type="ORF">FORC53_5644</name>
</gene>
<dbReference type="EMBL" id="CP019292">
    <property type="protein sequence ID" value="AXX63983.1"/>
    <property type="molecule type" value="Genomic_DNA"/>
</dbReference>
<evidence type="ECO:0000313" key="2">
    <source>
        <dbReference type="Proteomes" id="UP000263418"/>
    </source>
</evidence>
<dbReference type="RefSeq" id="WP_044129151.1">
    <property type="nucleotide sequence ID" value="NZ_CP019292.1"/>
</dbReference>
<evidence type="ECO:0000313" key="1">
    <source>
        <dbReference type="EMBL" id="AXX63983.1"/>
    </source>
</evidence>
<name>A0AAN1UFZ1_VIBVL</name>
<proteinExistence type="predicted"/>